<dbReference type="EMBL" id="BMFG01000014">
    <property type="protein sequence ID" value="GGD35534.1"/>
    <property type="molecule type" value="Genomic_DNA"/>
</dbReference>
<accession>A0A916Y8U2</accession>
<keyword evidence="2" id="KW-1185">Reference proteome</keyword>
<comment type="caution">
    <text evidence="1">The sequence shown here is derived from an EMBL/GenBank/DDBJ whole genome shotgun (WGS) entry which is preliminary data.</text>
</comment>
<evidence type="ECO:0000313" key="2">
    <source>
        <dbReference type="Proteomes" id="UP000625735"/>
    </source>
</evidence>
<dbReference type="RefSeq" id="WP_188363108.1">
    <property type="nucleotide sequence ID" value="NZ_BMFG01000014.1"/>
</dbReference>
<dbReference type="AlphaFoldDB" id="A0A916Y8U2"/>
<organism evidence="1 2">
    <name type="scientific">Flavobacterium orientale</name>
    <dbReference type="NCBI Taxonomy" id="1756020"/>
    <lineage>
        <taxon>Bacteria</taxon>
        <taxon>Pseudomonadati</taxon>
        <taxon>Bacteroidota</taxon>
        <taxon>Flavobacteriia</taxon>
        <taxon>Flavobacteriales</taxon>
        <taxon>Flavobacteriaceae</taxon>
        <taxon>Flavobacterium</taxon>
    </lineage>
</organism>
<protein>
    <submittedName>
        <fullName evidence="1">Uncharacterized protein</fullName>
    </submittedName>
</protein>
<reference evidence="1" key="1">
    <citation type="journal article" date="2014" name="Int. J. Syst. Evol. Microbiol.">
        <title>Complete genome sequence of Corynebacterium casei LMG S-19264T (=DSM 44701T), isolated from a smear-ripened cheese.</title>
        <authorList>
            <consortium name="US DOE Joint Genome Institute (JGI-PGF)"/>
            <person name="Walter F."/>
            <person name="Albersmeier A."/>
            <person name="Kalinowski J."/>
            <person name="Ruckert C."/>
        </authorList>
    </citation>
    <scope>NUCLEOTIDE SEQUENCE</scope>
    <source>
        <strain evidence="1">CGMCC 1.12506</strain>
    </source>
</reference>
<proteinExistence type="predicted"/>
<gene>
    <name evidence="1" type="ORF">GCM10011343_26780</name>
</gene>
<sequence>MKKLNQTELLDQRIAELTLQHNQELVELKQQFHAVKYSMSPTNIVQEGLNGFYQTFINKENLMSTILSIIGGYVSKKVVIGKSDSSIKKIIGNVLQFIVTSYLTKKNTKTQTEL</sequence>
<dbReference type="Proteomes" id="UP000625735">
    <property type="component" value="Unassembled WGS sequence"/>
</dbReference>
<reference evidence="1" key="2">
    <citation type="submission" date="2020-09" db="EMBL/GenBank/DDBJ databases">
        <authorList>
            <person name="Sun Q."/>
            <person name="Zhou Y."/>
        </authorList>
    </citation>
    <scope>NUCLEOTIDE SEQUENCE</scope>
    <source>
        <strain evidence="1">CGMCC 1.12506</strain>
    </source>
</reference>
<name>A0A916Y8U2_9FLAO</name>
<evidence type="ECO:0000313" key="1">
    <source>
        <dbReference type="EMBL" id="GGD35534.1"/>
    </source>
</evidence>